<sequence length="143" mass="14308">MQFTSAVITAVLAITVTALPQAPGQGAPNAGAIAALVPDFGVQAGQGNDGAGNCVTPVAPAKIPCTCPPPRDQYLSQLTAAVQAGNTFGLPAPFPTGSDTASQTIRLQTMLSVMQNINGAKGKGCPAISTTFKQTLDGLTRAA</sequence>
<evidence type="ECO:0000313" key="3">
    <source>
        <dbReference type="Proteomes" id="UP000606974"/>
    </source>
</evidence>
<keyword evidence="3" id="KW-1185">Reference proteome</keyword>
<name>A0A8H7AQQ5_9EURO</name>
<dbReference type="EMBL" id="JAACFV010000012">
    <property type="protein sequence ID" value="KAF7512492.1"/>
    <property type="molecule type" value="Genomic_DNA"/>
</dbReference>
<accession>A0A8H7AQQ5</accession>
<proteinExistence type="predicted"/>
<evidence type="ECO:0000256" key="1">
    <source>
        <dbReference type="SAM" id="SignalP"/>
    </source>
</evidence>
<dbReference type="OrthoDB" id="2140240at2759"/>
<evidence type="ECO:0000313" key="2">
    <source>
        <dbReference type="EMBL" id="KAF7512492.1"/>
    </source>
</evidence>
<comment type="caution">
    <text evidence="2">The sequence shown here is derived from an EMBL/GenBank/DDBJ whole genome shotgun (WGS) entry which is preliminary data.</text>
</comment>
<feature type="signal peptide" evidence="1">
    <location>
        <begin position="1"/>
        <end position="18"/>
    </location>
</feature>
<dbReference type="Proteomes" id="UP000606974">
    <property type="component" value="Unassembled WGS sequence"/>
</dbReference>
<reference evidence="2" key="1">
    <citation type="submission" date="2020-02" db="EMBL/GenBank/DDBJ databases">
        <authorList>
            <person name="Palmer J.M."/>
        </authorList>
    </citation>
    <scope>NUCLEOTIDE SEQUENCE</scope>
    <source>
        <strain evidence="2">EPUS1.4</strain>
        <tissue evidence="2">Thallus</tissue>
    </source>
</reference>
<protein>
    <submittedName>
        <fullName evidence="2">Uncharacterized protein</fullName>
    </submittedName>
</protein>
<keyword evidence="1" id="KW-0732">Signal</keyword>
<dbReference type="AlphaFoldDB" id="A0A8H7AQQ5"/>
<gene>
    <name evidence="2" type="ORF">GJ744_001427</name>
</gene>
<feature type="chain" id="PRO_5034152905" evidence="1">
    <location>
        <begin position="19"/>
        <end position="143"/>
    </location>
</feature>
<organism evidence="2 3">
    <name type="scientific">Endocarpon pusillum</name>
    <dbReference type="NCBI Taxonomy" id="364733"/>
    <lineage>
        <taxon>Eukaryota</taxon>
        <taxon>Fungi</taxon>
        <taxon>Dikarya</taxon>
        <taxon>Ascomycota</taxon>
        <taxon>Pezizomycotina</taxon>
        <taxon>Eurotiomycetes</taxon>
        <taxon>Chaetothyriomycetidae</taxon>
        <taxon>Verrucariales</taxon>
        <taxon>Verrucariaceae</taxon>
        <taxon>Endocarpon</taxon>
    </lineage>
</organism>